<dbReference type="Pfam" id="PF22617">
    <property type="entry name" value="HCS_D2"/>
    <property type="match status" value="1"/>
</dbReference>
<dbReference type="Proteomes" id="UP001375370">
    <property type="component" value="Chromosome"/>
</dbReference>
<evidence type="ECO:0000259" key="2">
    <source>
        <dbReference type="PROSITE" id="PS50991"/>
    </source>
</evidence>
<dbReference type="InterPro" id="IPR000891">
    <property type="entry name" value="PYR_CT"/>
</dbReference>
<dbReference type="Pfam" id="PF00682">
    <property type="entry name" value="HMGL-like"/>
    <property type="match status" value="1"/>
</dbReference>
<keyword evidence="4" id="KW-1185">Reference proteome</keyword>
<dbReference type="PROSITE" id="PS50991">
    <property type="entry name" value="PYR_CT"/>
    <property type="match status" value="1"/>
</dbReference>
<feature type="domain" description="Pyruvate carboxyltransferase" evidence="2">
    <location>
        <begin position="4"/>
        <end position="269"/>
    </location>
</feature>
<reference evidence="3 4" key="1">
    <citation type="submission" date="2024-03" db="EMBL/GenBank/DDBJ databases">
        <title>A Dehalogenimonas Isolated from Estuarine Sediments Dihaloeliminates Chlorinated Alkanes.</title>
        <authorList>
            <person name="Yang Y."/>
            <person name="Wang H."/>
        </authorList>
    </citation>
    <scope>NUCLEOTIDE SEQUENCE [LARGE SCALE GENOMIC DNA]</scope>
    <source>
        <strain evidence="3 4">W</strain>
    </source>
</reference>
<protein>
    <submittedName>
        <fullName evidence="3">Homocitrate synthase</fullName>
    </submittedName>
</protein>
<organism evidence="3 4">
    <name type="scientific">Candidatus Dehalogenimonas loeffleri</name>
    <dbReference type="NCBI Taxonomy" id="3127115"/>
    <lineage>
        <taxon>Bacteria</taxon>
        <taxon>Bacillati</taxon>
        <taxon>Chloroflexota</taxon>
        <taxon>Dehalococcoidia</taxon>
        <taxon>Dehalococcoidales</taxon>
        <taxon>Dehalococcoidaceae</taxon>
        <taxon>Dehalogenimonas</taxon>
    </lineage>
</organism>
<sequence>MPKIYIIDVTNRDGVQTARLGLSKLEKTMVNMYLSEMGVFQSEFGFPTTKHETNYLRANLRLAELGVITPLRLEGWLRAVTSDVELAFKMVPEIKHVNLSISTSDQMINGKFKGKKTRKDVLNDMTAAVDTAYRLGAETVGVNAEDASRTDLEFLIEYGLAAREHGAVRLRYCDTLGYDDPFSIYETGRALAERVGMPIELHCHGDLGMAVATSIAGARGVIDGGQDAYINTTINGIGERAGNADLIATVLALTKSKSFAGKYELGSPIDMSKSWKIAKFASYAFGVPIPINQPGVGANAFAHESGIHADGILKDPHNYELYGCEELGRGDAELVETGREICAGEYSGISGFSHIMSDRMAWHFKDKEEAQQVLELVRYANVLSHKPLVEEELLFIARYPHTARRLLTLTPLGDGTGPDHILNPLQQDDAL</sequence>
<name>A0ABZ2J6Z8_9CHLR</name>
<dbReference type="InterPro" id="IPR013785">
    <property type="entry name" value="Aldolase_TIM"/>
</dbReference>
<keyword evidence="1" id="KW-0808">Transferase</keyword>
<gene>
    <name evidence="3" type="ORF">V8247_03555</name>
</gene>
<dbReference type="InterPro" id="IPR054691">
    <property type="entry name" value="LeuA/HCS_post-cat"/>
</dbReference>
<evidence type="ECO:0000313" key="3">
    <source>
        <dbReference type="EMBL" id="WWX26053.1"/>
    </source>
</evidence>
<dbReference type="Gene3D" id="3.20.20.70">
    <property type="entry name" value="Aldolase class I"/>
    <property type="match status" value="1"/>
</dbReference>
<dbReference type="RefSeq" id="WP_338738833.1">
    <property type="nucleotide sequence ID" value="NZ_CP146612.1"/>
</dbReference>
<proteinExistence type="predicted"/>
<evidence type="ECO:0000256" key="1">
    <source>
        <dbReference type="ARBA" id="ARBA00022679"/>
    </source>
</evidence>
<accession>A0ABZ2J6Z8</accession>
<dbReference type="SUPFAM" id="SSF51569">
    <property type="entry name" value="Aldolase"/>
    <property type="match status" value="1"/>
</dbReference>
<evidence type="ECO:0000313" key="4">
    <source>
        <dbReference type="Proteomes" id="UP001375370"/>
    </source>
</evidence>
<dbReference type="PANTHER" id="PTHR42880">
    <property type="entry name" value="HOMOCITRATE SYNTHASE"/>
    <property type="match status" value="1"/>
</dbReference>
<dbReference type="EMBL" id="CP146612">
    <property type="protein sequence ID" value="WWX26053.1"/>
    <property type="molecule type" value="Genomic_DNA"/>
</dbReference>
<dbReference type="PANTHER" id="PTHR42880:SF1">
    <property type="entry name" value="ISOPROPYLMALATE_HOMOCITRATE_CITRAMALATE SYNTHASE FAMILY PROTEIN"/>
    <property type="match status" value="1"/>
</dbReference>